<dbReference type="PANTHER" id="PTHR37421:SF1">
    <property type="entry name" value="UPF0260 PROTEIN YCGN"/>
    <property type="match status" value="1"/>
</dbReference>
<dbReference type="NCBIfam" id="NF003501">
    <property type="entry name" value="PRK05170.1-5"/>
    <property type="match status" value="1"/>
</dbReference>
<comment type="similarity">
    <text evidence="1">Belongs to the UPF0260 family.</text>
</comment>
<dbReference type="PIRSF" id="PIRSF006173">
    <property type="entry name" value="UCP006173"/>
    <property type="match status" value="1"/>
</dbReference>
<name>A0A7G1Q9L1_9GAMM</name>
<dbReference type="KEGG" id="ntg:NSCAC_0702"/>
<dbReference type="EMBL" id="LR778175">
    <property type="protein sequence ID" value="CAB1275511.1"/>
    <property type="molecule type" value="Genomic_DNA"/>
</dbReference>
<evidence type="ECO:0000313" key="2">
    <source>
        <dbReference type="EMBL" id="CAB1275511.1"/>
    </source>
</evidence>
<organism evidence="2 3">
    <name type="scientific">Candidatus Nitrosacidococcus tergens</name>
    <dbReference type="NCBI Taxonomy" id="553981"/>
    <lineage>
        <taxon>Bacteria</taxon>
        <taxon>Pseudomonadati</taxon>
        <taxon>Pseudomonadota</taxon>
        <taxon>Gammaproteobacteria</taxon>
        <taxon>Chromatiales</taxon>
        <taxon>Chromatiaceae</taxon>
        <taxon>Candidatus Nitrosacidococcus</taxon>
    </lineage>
</organism>
<dbReference type="AlphaFoldDB" id="A0A7G1Q9L1"/>
<evidence type="ECO:0000313" key="3">
    <source>
        <dbReference type="Proteomes" id="UP000516072"/>
    </source>
</evidence>
<dbReference type="InterPro" id="IPR008228">
    <property type="entry name" value="UCP006173"/>
</dbReference>
<dbReference type="HAMAP" id="MF_00676">
    <property type="entry name" value="UPF0260"/>
    <property type="match status" value="1"/>
</dbReference>
<accession>A0A7G1Q9L1</accession>
<protein>
    <recommendedName>
        <fullName evidence="1">UPF0260 protein NSCAC_0702</fullName>
    </recommendedName>
</protein>
<dbReference type="InterPro" id="IPR005358">
    <property type="entry name" value="Puta_zinc/iron-chelating_dom"/>
</dbReference>
<keyword evidence="3" id="KW-1185">Reference proteome</keyword>
<dbReference type="NCBIfam" id="NF003507">
    <property type="entry name" value="PRK05170.2-5"/>
    <property type="match status" value="1"/>
</dbReference>
<evidence type="ECO:0000256" key="1">
    <source>
        <dbReference type="HAMAP-Rule" id="MF_00676"/>
    </source>
</evidence>
<proteinExistence type="inferred from homology"/>
<sequence>MVMPSFWKHKTLNEMTNEEWEALCDRCGQCCLHKLEDEDTGEIFYTNVACRLLNIHSGRCSDYCHRAQVVKDCISLRENFNEALRWLPKTCAYRLVSEGKELFDWHPLISGTEETVHLAGISIKSQIIVSENEVDDLEDYIIE</sequence>
<dbReference type="Pfam" id="PF03692">
    <property type="entry name" value="CxxCxxCC"/>
    <property type="match status" value="1"/>
</dbReference>
<reference evidence="2 3" key="1">
    <citation type="submission" date="2020-03" db="EMBL/GenBank/DDBJ databases">
        <authorList>
            <person name="Picone N."/>
        </authorList>
    </citation>
    <scope>NUCLEOTIDE SEQUENCE [LARGE SCALE GENOMIC DNA]</scope>
    <source>
        <strain evidence="2">NSCAC1</strain>
    </source>
</reference>
<gene>
    <name evidence="2" type="primary">ycgN</name>
    <name evidence="2" type="ORF">NSCAC_0702</name>
</gene>
<dbReference type="RefSeq" id="WP_197745024.1">
    <property type="nucleotide sequence ID" value="NZ_LR778175.1"/>
</dbReference>
<dbReference type="PANTHER" id="PTHR37421">
    <property type="entry name" value="UPF0260 PROTEIN YCGN"/>
    <property type="match status" value="1"/>
</dbReference>
<dbReference type="Proteomes" id="UP000516072">
    <property type="component" value="Chromosome"/>
</dbReference>